<evidence type="ECO:0000313" key="2">
    <source>
        <dbReference type="EMBL" id="EIT69841.1"/>
    </source>
</evidence>
<dbReference type="STRING" id="1172194.WQQ_34230"/>
<evidence type="ECO:0000313" key="3">
    <source>
        <dbReference type="Proteomes" id="UP000003704"/>
    </source>
</evidence>
<dbReference type="Proteomes" id="UP000003704">
    <property type="component" value="Unassembled WGS sequence"/>
</dbReference>
<keyword evidence="3" id="KW-1185">Reference proteome</keyword>
<dbReference type="PANTHER" id="PTHR34597:SF3">
    <property type="entry name" value="OUTER MEMBRANE TRANSPORTER CDIB"/>
    <property type="match status" value="1"/>
</dbReference>
<dbReference type="GO" id="GO:0046819">
    <property type="term" value="P:protein secretion by the type V secretion system"/>
    <property type="evidence" value="ECO:0007669"/>
    <property type="project" value="TreeGrafter"/>
</dbReference>
<dbReference type="EMBL" id="AKGD01000002">
    <property type="protein sequence ID" value="EIT69841.1"/>
    <property type="molecule type" value="Genomic_DNA"/>
</dbReference>
<dbReference type="Pfam" id="PF03865">
    <property type="entry name" value="ShlB"/>
    <property type="match status" value="1"/>
</dbReference>
<gene>
    <name evidence="2" type="ORF">WQQ_34230</name>
</gene>
<dbReference type="PANTHER" id="PTHR34597">
    <property type="entry name" value="SLR1661 PROTEIN"/>
    <property type="match status" value="1"/>
</dbReference>
<dbReference type="AlphaFoldDB" id="I8I205"/>
<name>I8I205_9GAMM</name>
<feature type="domain" description="Haemolysin activator HlyB C-terminal" evidence="1">
    <location>
        <begin position="276"/>
        <end position="473"/>
    </location>
</feature>
<dbReference type="GO" id="GO:0098046">
    <property type="term" value="C:type V protein secretion system complex"/>
    <property type="evidence" value="ECO:0007669"/>
    <property type="project" value="TreeGrafter"/>
</dbReference>
<dbReference type="OrthoDB" id="7060721at2"/>
<sequence length="533" mass="58665">MAVTLPPVIPPQQAEVAQLQRQGAESAAFDFQSWRVHVLGPAVLDRDTLASATQEAATLSDVVRNLAARYYEAGYPAAQLRYGLAGSDLYVVATLGKLARIEGPQALKSYFEDLAGLDPLTDSAFEQRRVLATAHADRAGLQVEPVFRPDPSGDAYTMTLEPVPEAPDPTRFKVEVGNPGNRFVGRHFLDLDLRHGLASGDEFNATWRTGLKGLNDDEAADRYDEEMLSWSRVTRYGIFGLSGRNVDYRIDLRAESDRPLYRLLRNLLPFLPPNTGEQPIKGDIQQIEAAWAYPLAADFHSRWSVNAKLDYTLKELELRDSDARIQHQEYGSIEAGTAYGRTIDIGERRLDLDGGLALRKGLGSDETDEATSLADLGYLLWRPQLSARLSRGDFSTRLELYAQLTGDSVPEQSQWVLGGLGNVASYLPGVAVGDSGGLARLQVDYRLFGKGERHALVPRAFVEYGYARFENPQAGLPGGTPAIADAGVELAFSYSGWLDASLAYAESFHERDIDKQTLDDADANIYFRAALKF</sequence>
<dbReference type="GO" id="GO:0008320">
    <property type="term" value="F:protein transmembrane transporter activity"/>
    <property type="evidence" value="ECO:0007669"/>
    <property type="project" value="TreeGrafter"/>
</dbReference>
<protein>
    <recommendedName>
        <fullName evidence="1">Haemolysin activator HlyB C-terminal domain-containing protein</fullName>
    </recommendedName>
</protein>
<proteinExistence type="predicted"/>
<organism evidence="2 3">
    <name type="scientific">Hydrocarboniphaga effusa AP103</name>
    <dbReference type="NCBI Taxonomy" id="1172194"/>
    <lineage>
        <taxon>Bacteria</taxon>
        <taxon>Pseudomonadati</taxon>
        <taxon>Pseudomonadota</taxon>
        <taxon>Gammaproteobacteria</taxon>
        <taxon>Nevskiales</taxon>
        <taxon>Nevskiaceae</taxon>
        <taxon>Hydrocarboniphaga</taxon>
    </lineage>
</organism>
<dbReference type="PATRIC" id="fig|1172194.4.peg.3322"/>
<accession>I8I205</accession>
<reference evidence="2 3" key="1">
    <citation type="journal article" date="2012" name="J. Bacteriol.">
        <title>Genome Sequence of n-Alkane-Degrading Hydrocarboniphaga effusa Strain AP103T (ATCC BAA-332T).</title>
        <authorList>
            <person name="Chang H.K."/>
            <person name="Zylstra G.J."/>
            <person name="Chae J.C."/>
        </authorList>
    </citation>
    <scope>NUCLEOTIDE SEQUENCE [LARGE SCALE GENOMIC DNA]</scope>
    <source>
        <strain evidence="2 3">AP103</strain>
    </source>
</reference>
<comment type="caution">
    <text evidence="2">The sequence shown here is derived from an EMBL/GenBank/DDBJ whole genome shotgun (WGS) entry which is preliminary data.</text>
</comment>
<dbReference type="InterPro" id="IPR005565">
    <property type="entry name" value="Hemolysn_activator_HlyB_C"/>
</dbReference>
<evidence type="ECO:0000259" key="1">
    <source>
        <dbReference type="Pfam" id="PF03865"/>
    </source>
</evidence>
<dbReference type="Gene3D" id="2.40.160.50">
    <property type="entry name" value="membrane protein fhac: a member of the omp85/tpsb transporter family"/>
    <property type="match status" value="1"/>
</dbReference>
<dbReference type="RefSeq" id="WP_007186362.1">
    <property type="nucleotide sequence ID" value="NZ_AKGD01000002.1"/>
</dbReference>
<dbReference type="InterPro" id="IPR051544">
    <property type="entry name" value="TPS_OM_transporter"/>
</dbReference>